<comment type="similarity">
    <text evidence="2">Belongs to the FAD-binding oxidoreductase/transferase type 4 family.</text>
</comment>
<evidence type="ECO:0000256" key="6">
    <source>
        <dbReference type="ARBA" id="ARBA00023002"/>
    </source>
</evidence>
<keyword evidence="6 9" id="KW-0560">Oxidoreductase</keyword>
<keyword evidence="4" id="KW-0274">FAD</keyword>
<dbReference type="InterPro" id="IPR016164">
    <property type="entry name" value="FAD-linked_Oxase-like_C"/>
</dbReference>
<dbReference type="InterPro" id="IPR004113">
    <property type="entry name" value="FAD-bd_oxidored_4_C"/>
</dbReference>
<name>A0ABS4GR44_9BACL</name>
<dbReference type="PANTHER" id="PTHR11748">
    <property type="entry name" value="D-LACTATE DEHYDROGENASE"/>
    <property type="match status" value="1"/>
</dbReference>
<evidence type="ECO:0000256" key="4">
    <source>
        <dbReference type="ARBA" id="ARBA00022827"/>
    </source>
</evidence>
<dbReference type="EMBL" id="JAGGKT010000007">
    <property type="protein sequence ID" value="MBP1932716.1"/>
    <property type="molecule type" value="Genomic_DNA"/>
</dbReference>
<evidence type="ECO:0000313" key="9">
    <source>
        <dbReference type="EMBL" id="MBP1932716.1"/>
    </source>
</evidence>
<feature type="domain" description="FAD-binding PCMH-type" evidence="8">
    <location>
        <begin position="38"/>
        <end position="221"/>
    </location>
</feature>
<keyword evidence="5" id="KW-0809">Transit peptide</keyword>
<evidence type="ECO:0000256" key="2">
    <source>
        <dbReference type="ARBA" id="ARBA00008000"/>
    </source>
</evidence>
<dbReference type="PROSITE" id="PS51387">
    <property type="entry name" value="FAD_PCMH"/>
    <property type="match status" value="1"/>
</dbReference>
<evidence type="ECO:0000256" key="3">
    <source>
        <dbReference type="ARBA" id="ARBA00022630"/>
    </source>
</evidence>
<dbReference type="Gene3D" id="3.30.70.2740">
    <property type="match status" value="1"/>
</dbReference>
<dbReference type="Pfam" id="PF01565">
    <property type="entry name" value="FAD_binding_4"/>
    <property type="match status" value="1"/>
</dbReference>
<evidence type="ECO:0000313" key="10">
    <source>
        <dbReference type="Proteomes" id="UP001519343"/>
    </source>
</evidence>
<gene>
    <name evidence="9" type="ORF">J2Z37_002724</name>
</gene>
<reference evidence="9 10" key="1">
    <citation type="submission" date="2021-03" db="EMBL/GenBank/DDBJ databases">
        <title>Genomic Encyclopedia of Type Strains, Phase IV (KMG-IV): sequencing the most valuable type-strain genomes for metagenomic binning, comparative biology and taxonomic classification.</title>
        <authorList>
            <person name="Goeker M."/>
        </authorList>
    </citation>
    <scope>NUCLEOTIDE SEQUENCE [LARGE SCALE GENOMIC DNA]</scope>
    <source>
        <strain evidence="9 10">DSM 24738</strain>
    </source>
</reference>
<keyword evidence="10" id="KW-1185">Reference proteome</keyword>
<dbReference type="InterPro" id="IPR016166">
    <property type="entry name" value="FAD-bd_PCMH"/>
</dbReference>
<dbReference type="Proteomes" id="UP001519343">
    <property type="component" value="Unassembled WGS sequence"/>
</dbReference>
<dbReference type="EC" id="1.1.2.4" evidence="7"/>
<dbReference type="SUPFAM" id="SSF56176">
    <property type="entry name" value="FAD-binding/transporter-associated domain-like"/>
    <property type="match status" value="1"/>
</dbReference>
<dbReference type="RefSeq" id="WP_209810744.1">
    <property type="nucleotide sequence ID" value="NZ_JAGGKT010000007.1"/>
</dbReference>
<dbReference type="InterPro" id="IPR016171">
    <property type="entry name" value="Vanillyl_alc_oxidase_C-sub2"/>
</dbReference>
<dbReference type="Gene3D" id="1.10.45.10">
    <property type="entry name" value="Vanillyl-alcohol Oxidase, Chain A, domain 4"/>
    <property type="match status" value="1"/>
</dbReference>
<keyword evidence="3" id="KW-0285">Flavoprotein</keyword>
<organism evidence="9 10">
    <name type="scientific">Ammoniphilus resinae</name>
    <dbReference type="NCBI Taxonomy" id="861532"/>
    <lineage>
        <taxon>Bacteria</taxon>
        <taxon>Bacillati</taxon>
        <taxon>Bacillota</taxon>
        <taxon>Bacilli</taxon>
        <taxon>Bacillales</taxon>
        <taxon>Paenibacillaceae</taxon>
        <taxon>Aneurinibacillus group</taxon>
        <taxon>Ammoniphilus</taxon>
    </lineage>
</organism>
<dbReference type="Gene3D" id="3.30.465.10">
    <property type="match status" value="1"/>
</dbReference>
<dbReference type="SUPFAM" id="SSF55103">
    <property type="entry name" value="FAD-linked oxidases, C-terminal domain"/>
    <property type="match status" value="1"/>
</dbReference>
<dbReference type="Pfam" id="PF02913">
    <property type="entry name" value="FAD-oxidase_C"/>
    <property type="match status" value="1"/>
</dbReference>
<evidence type="ECO:0000256" key="7">
    <source>
        <dbReference type="ARBA" id="ARBA00038897"/>
    </source>
</evidence>
<dbReference type="GO" id="GO:0003973">
    <property type="term" value="F:(S)-2-hydroxy-acid oxidase activity"/>
    <property type="evidence" value="ECO:0007669"/>
    <property type="project" value="UniProtKB-EC"/>
</dbReference>
<evidence type="ECO:0000256" key="1">
    <source>
        <dbReference type="ARBA" id="ARBA00001974"/>
    </source>
</evidence>
<dbReference type="InterPro" id="IPR006094">
    <property type="entry name" value="Oxid_FAD_bind_N"/>
</dbReference>
<comment type="cofactor">
    <cofactor evidence="1">
        <name>FAD</name>
        <dbReference type="ChEBI" id="CHEBI:57692"/>
    </cofactor>
</comment>
<proteinExistence type="inferred from homology"/>
<sequence>MDGRVILRLEQLFGKERVLTNQTDLMTYSYDASFATQLEPKEPEIVVIPQSTEEISACVKLANEYQVPLYPRGAGTAQTGGPVPVMGGIVMDLSRMNRILEIDHKNMQAIIEPGVVQANLNNALKEYGLFFPPDPGSAKMCTIGGMVANNSSGLRAVKYGNTRFYVLGLEVVLPTGDVIVTGGSKSKALKSVSGYDLAHLMVGSEGTLGIITKLRLKVLPLPSRRGIVLCSFSKLEQAGEAVNELFRSGILPSALEIMDQQCTKAANLMRPQLALPENEALLVIEADGSKEEVASQVKRITEVISKFTDYVKFSDEPEECQQLWQARQIVGAATGRLKPGGFRVYGGEDICVPLSRLPETLRKIHEIARSYNIVCAIYGHIGDGNLHTSPVINRRDKEEIENAKKMIEDIHRLAIEMEGTTTAEHGVGIVRAQYMEIEHGTALEVMKAIKRTLDPNNILNPGKMALPV</sequence>
<evidence type="ECO:0000256" key="5">
    <source>
        <dbReference type="ARBA" id="ARBA00022946"/>
    </source>
</evidence>
<dbReference type="InterPro" id="IPR036318">
    <property type="entry name" value="FAD-bd_PCMH-like_sf"/>
</dbReference>
<dbReference type="PANTHER" id="PTHR11748:SF111">
    <property type="entry name" value="D-LACTATE DEHYDROGENASE, MITOCHONDRIAL-RELATED"/>
    <property type="match status" value="1"/>
</dbReference>
<evidence type="ECO:0000259" key="8">
    <source>
        <dbReference type="PROSITE" id="PS51387"/>
    </source>
</evidence>
<comment type="caution">
    <text evidence="9">The sequence shown here is derived from an EMBL/GenBank/DDBJ whole genome shotgun (WGS) entry which is preliminary data.</text>
</comment>
<protein>
    <recommendedName>
        <fullName evidence="7">D-lactate dehydrogenase (cytochrome)</fullName>
        <ecNumber evidence="7">1.1.2.4</ecNumber>
    </recommendedName>
</protein>
<accession>A0ABS4GR44</accession>
<dbReference type="InterPro" id="IPR016169">
    <property type="entry name" value="FAD-bd_PCMH_sub2"/>
</dbReference>